<proteinExistence type="predicted"/>
<protein>
    <submittedName>
        <fullName evidence="1">Transcription regulator of the Arc/MetJ class</fullName>
    </submittedName>
</protein>
<evidence type="ECO:0000313" key="2">
    <source>
        <dbReference type="Proteomes" id="UP000192903"/>
    </source>
</evidence>
<gene>
    <name evidence="1" type="ORF">SAMN02982989_2660</name>
</gene>
<sequence length="76" mass="8687">MRTNIELDDELIAEAMELTGLPTKKATVEQALKDLVRIRRQMRAVDNLEGIGWEEDLDAMRNGSTRFADWGLKDPQ</sequence>
<dbReference type="Pfam" id="PF09957">
    <property type="entry name" value="VapB_antitoxin"/>
    <property type="match status" value="1"/>
</dbReference>
<dbReference type="EMBL" id="FXAF01000006">
    <property type="protein sequence ID" value="SMF49702.1"/>
    <property type="molecule type" value="Genomic_DNA"/>
</dbReference>
<accession>A0A1X7FBR8</accession>
<dbReference type="STRING" id="464029.SAMN02982989_2660"/>
<dbReference type="OrthoDB" id="9805830at2"/>
<organism evidence="1 2">
    <name type="scientific">Xaviernesmea oryzae</name>
    <dbReference type="NCBI Taxonomy" id="464029"/>
    <lineage>
        <taxon>Bacteria</taxon>
        <taxon>Pseudomonadati</taxon>
        <taxon>Pseudomonadota</taxon>
        <taxon>Alphaproteobacteria</taxon>
        <taxon>Hyphomicrobiales</taxon>
        <taxon>Rhizobiaceae</taxon>
        <taxon>Rhizobium/Agrobacterium group</taxon>
        <taxon>Xaviernesmea</taxon>
    </lineage>
</organism>
<dbReference type="Proteomes" id="UP000192903">
    <property type="component" value="Unassembled WGS sequence"/>
</dbReference>
<dbReference type="InterPro" id="IPR019239">
    <property type="entry name" value="VapB_antitoxin"/>
</dbReference>
<dbReference type="AlphaFoldDB" id="A0A1X7FBR8"/>
<keyword evidence="2" id="KW-1185">Reference proteome</keyword>
<dbReference type="RefSeq" id="WP_085422810.1">
    <property type="nucleotide sequence ID" value="NZ_FXAF01000006.1"/>
</dbReference>
<reference evidence="2" key="1">
    <citation type="submission" date="2017-04" db="EMBL/GenBank/DDBJ databases">
        <authorList>
            <person name="Varghese N."/>
            <person name="Submissions S."/>
        </authorList>
    </citation>
    <scope>NUCLEOTIDE SEQUENCE [LARGE SCALE GENOMIC DNA]</scope>
    <source>
        <strain evidence="2">B4P</strain>
    </source>
</reference>
<evidence type="ECO:0000313" key="1">
    <source>
        <dbReference type="EMBL" id="SMF49702.1"/>
    </source>
</evidence>
<name>A0A1X7FBR8_9HYPH</name>